<feature type="region of interest" description="Disordered" evidence="1">
    <location>
        <begin position="221"/>
        <end position="245"/>
    </location>
</feature>
<reference evidence="3" key="1">
    <citation type="submission" date="2012-11" db="EMBL/GenBank/DDBJ databases">
        <authorList>
            <person name="Lucero-Rivera Y.E."/>
            <person name="Tovar-Ramirez D."/>
        </authorList>
    </citation>
    <scope>NUCLEOTIDE SEQUENCE</scope>
    <source>
        <tissue evidence="3">Salivary gland</tissue>
    </source>
</reference>
<name>L7LQI1_RHIPC</name>
<evidence type="ECO:0000313" key="3">
    <source>
        <dbReference type="EMBL" id="JAA54236.1"/>
    </source>
</evidence>
<feature type="signal peptide" evidence="2">
    <location>
        <begin position="1"/>
        <end position="20"/>
    </location>
</feature>
<organism evidence="3">
    <name type="scientific">Rhipicephalus pulchellus</name>
    <name type="common">Yellow backed tick</name>
    <name type="synonym">Dermacentor pulchellus</name>
    <dbReference type="NCBI Taxonomy" id="72859"/>
    <lineage>
        <taxon>Eukaryota</taxon>
        <taxon>Metazoa</taxon>
        <taxon>Ecdysozoa</taxon>
        <taxon>Arthropoda</taxon>
        <taxon>Chelicerata</taxon>
        <taxon>Arachnida</taxon>
        <taxon>Acari</taxon>
        <taxon>Parasitiformes</taxon>
        <taxon>Ixodida</taxon>
        <taxon>Ixodoidea</taxon>
        <taxon>Ixodidae</taxon>
        <taxon>Rhipicephalinae</taxon>
        <taxon>Rhipicephalus</taxon>
        <taxon>Rhipicephalus</taxon>
    </lineage>
</organism>
<reference evidence="3" key="2">
    <citation type="journal article" date="2015" name="J. Proteomics">
        <title>Sexual differences in the sialomes of the zebra tick, Rhipicephalus pulchellus.</title>
        <authorList>
            <person name="Tan A.W."/>
            <person name="Francischetti I.M."/>
            <person name="Slovak M."/>
            <person name="Kini R.M."/>
            <person name="Ribeiro J.M."/>
        </authorList>
    </citation>
    <scope>NUCLEOTIDE SEQUENCE</scope>
    <source>
        <tissue evidence="3">Salivary gland</tissue>
    </source>
</reference>
<dbReference type="EMBL" id="GACK01010798">
    <property type="protein sequence ID" value="JAA54236.1"/>
    <property type="molecule type" value="mRNA"/>
</dbReference>
<sequence>MIKQAVTAGILFCLMVRVEGNCGKLNLTKQAEEYVSKRGGEVEKISFTDSHGTSDWEPTTVTVGDMQLEKNCKYKTKLKNSKCVVLYWWYMTCSLLTPFNFTTNVSVPYMDKERRNLTFELNNTTFVQWNLDSLTNETYTQATTDSKSCNFSVEVGFQGKFFYEIQRQRGDNPKKNNVDVIYLEDRGLGLIRKGSSLYYNVTGHFKHEVVCTDQNVQKKLPQKEVAKRRSRKRSLSKTPDARILP</sequence>
<protein>
    <submittedName>
        <fullName evidence="3">Putative da-p36 protein</fullName>
    </submittedName>
</protein>
<evidence type="ECO:0000256" key="2">
    <source>
        <dbReference type="SAM" id="SignalP"/>
    </source>
</evidence>
<keyword evidence="2" id="KW-0732">Signal</keyword>
<dbReference type="AlphaFoldDB" id="L7LQI1"/>
<feature type="chain" id="PRO_5003980324" evidence="2">
    <location>
        <begin position="21"/>
        <end position="245"/>
    </location>
</feature>
<proteinExistence type="evidence at transcript level"/>
<accession>L7LQI1</accession>
<evidence type="ECO:0000256" key="1">
    <source>
        <dbReference type="SAM" id="MobiDB-lite"/>
    </source>
</evidence>